<dbReference type="Pfam" id="PF00595">
    <property type="entry name" value="PDZ"/>
    <property type="match status" value="1"/>
</dbReference>
<evidence type="ECO:0000256" key="2">
    <source>
        <dbReference type="ARBA" id="ARBA00022490"/>
    </source>
</evidence>
<accession>A0A131ZXU4</accession>
<dbReference type="SMART" id="SM00228">
    <property type="entry name" value="PDZ"/>
    <property type="match status" value="1"/>
</dbReference>
<dbReference type="PANTHER" id="PTHR24214">
    <property type="entry name" value="PDZ AND LIM DOMAIN PROTEIN ZASP"/>
    <property type="match status" value="1"/>
</dbReference>
<comment type="subcellular location">
    <subcellularLocation>
        <location evidence="1">Cytoplasm</location>
    </subcellularLocation>
</comment>
<sequence>MATFKKPTLVTLRRKNPAIPWGFRLGGGVEIGQPFTIQKVTPSSLAFLGGISENDELVRIGNISLRGLTHDEVQQIILRCTHCIDLFLLRDEGQEIEPRIERSMEIISERTHVPYMERPQHFSPVPFKPPIYNQHPNDMMYVQQQQTQHLIHSPQPLEQTFNQTQAPMMQSMSNFNANDPSIIERQDFNRSPKPFENQSPVPNQSFQQQQQQQLQTPQPQLQPQQPSFTQPNQQQSVPIQQGSGPRKPDTRVFGINPRSPSKSPIRLNHSVSMQPSPQAQQNQQPYYQQPPQSQTVNFRTSQSTPTTPTALNRNFDFPVNDSNNNPMRDDRKVFGVQNRGPNSQPIQPMGNHGVQPALNEKRVFGLNVRQRFNSISSDRDWNEALPIVNIPNTDQLLPSQTRQMQTYINQTPPTEKNLRPSLASLQRRKIRPMWPPPSPRINRGTFAEGRESPSTRACNWPPSRSQSVERDFGYGERSSESPFYNFGRVRKSSQVWPPPSNATPAGASGYIPDENDAINYAYNPSREQSPAPGWITSHIPTTYRPPPGTQFTQLINDF</sequence>
<evidence type="ECO:0000256" key="3">
    <source>
        <dbReference type="ARBA" id="ARBA00023038"/>
    </source>
</evidence>
<dbReference type="InterPro" id="IPR036034">
    <property type="entry name" value="PDZ_sf"/>
</dbReference>
<evidence type="ECO:0000256" key="1">
    <source>
        <dbReference type="ARBA" id="ARBA00004496"/>
    </source>
</evidence>
<dbReference type="AlphaFoldDB" id="A0A131ZXU4"/>
<dbReference type="GO" id="GO:0051371">
    <property type="term" value="F:muscle alpha-actinin binding"/>
    <property type="evidence" value="ECO:0007669"/>
    <property type="project" value="TreeGrafter"/>
</dbReference>
<dbReference type="SUPFAM" id="SSF50156">
    <property type="entry name" value="PDZ domain-like"/>
    <property type="match status" value="1"/>
</dbReference>
<dbReference type="GO" id="GO:0003779">
    <property type="term" value="F:actin binding"/>
    <property type="evidence" value="ECO:0007669"/>
    <property type="project" value="TreeGrafter"/>
</dbReference>
<feature type="region of interest" description="Disordered" evidence="4">
    <location>
        <begin position="431"/>
        <end position="477"/>
    </location>
</feature>
<keyword evidence="3" id="KW-0479">Metal-binding</keyword>
<dbReference type="PANTHER" id="PTHR24214:SF38">
    <property type="entry name" value="PDZ AND LIM DOMAIN PROTEIN ZASP-RELATED"/>
    <property type="match status" value="1"/>
</dbReference>
<dbReference type="InterPro" id="IPR001478">
    <property type="entry name" value="PDZ"/>
</dbReference>
<name>A0A131ZXU4_SARSC</name>
<dbReference type="GO" id="GO:0030036">
    <property type="term" value="P:actin cytoskeleton organization"/>
    <property type="evidence" value="ECO:0007669"/>
    <property type="project" value="TreeGrafter"/>
</dbReference>
<feature type="compositionally biased region" description="Low complexity" evidence="4">
    <location>
        <begin position="204"/>
        <end position="245"/>
    </location>
</feature>
<reference evidence="5 6" key="1">
    <citation type="journal article" date="2015" name="Parasit. Vectors">
        <title>Draft genome of the scabies mite.</title>
        <authorList>
            <person name="Rider S.D.Jr."/>
            <person name="Morgan M.S."/>
            <person name="Arlian L.G."/>
        </authorList>
    </citation>
    <scope>NUCLEOTIDE SEQUENCE [LARGE SCALE GENOMIC DNA]</scope>
    <source>
        <strain evidence="5">Arlian Lab</strain>
    </source>
</reference>
<keyword evidence="3" id="KW-0440">LIM domain</keyword>
<dbReference type="GO" id="GO:0005912">
    <property type="term" value="C:adherens junction"/>
    <property type="evidence" value="ECO:0007669"/>
    <property type="project" value="TreeGrafter"/>
</dbReference>
<dbReference type="OrthoDB" id="44841at2759"/>
<keyword evidence="3" id="KW-0862">Zinc</keyword>
<evidence type="ECO:0000313" key="6">
    <source>
        <dbReference type="Proteomes" id="UP000616769"/>
    </source>
</evidence>
<dbReference type="Proteomes" id="UP000616769">
    <property type="component" value="Unassembled WGS sequence"/>
</dbReference>
<dbReference type="PROSITE" id="PS50106">
    <property type="entry name" value="PDZ"/>
    <property type="match status" value="1"/>
</dbReference>
<dbReference type="GO" id="GO:0005737">
    <property type="term" value="C:cytoplasm"/>
    <property type="evidence" value="ECO:0007669"/>
    <property type="project" value="UniProtKB-SubCell"/>
</dbReference>
<proteinExistence type="predicted"/>
<dbReference type="InterPro" id="IPR050604">
    <property type="entry name" value="PDZ-LIM_domain"/>
</dbReference>
<feature type="region of interest" description="Disordered" evidence="4">
    <location>
        <begin position="187"/>
        <end position="326"/>
    </location>
</feature>
<dbReference type="Gene3D" id="2.30.42.10">
    <property type="match status" value="1"/>
</dbReference>
<gene>
    <name evidence="5" type="ORF">QR98_0019190</name>
</gene>
<dbReference type="GO" id="GO:0061061">
    <property type="term" value="P:muscle structure development"/>
    <property type="evidence" value="ECO:0007669"/>
    <property type="project" value="TreeGrafter"/>
</dbReference>
<evidence type="ECO:0000313" key="5">
    <source>
        <dbReference type="EMBL" id="KPM03487.1"/>
    </source>
</evidence>
<feature type="compositionally biased region" description="Basic and acidic residues" evidence="4">
    <location>
        <begin position="467"/>
        <end position="477"/>
    </location>
</feature>
<feature type="compositionally biased region" description="Polar residues" evidence="4">
    <location>
        <begin position="454"/>
        <end position="466"/>
    </location>
</feature>
<feature type="compositionally biased region" description="Low complexity" evidence="4">
    <location>
        <begin position="274"/>
        <end position="294"/>
    </location>
</feature>
<feature type="compositionally biased region" description="Polar residues" evidence="4">
    <location>
        <begin position="295"/>
        <end position="312"/>
    </location>
</feature>
<evidence type="ECO:0000256" key="4">
    <source>
        <dbReference type="SAM" id="MobiDB-lite"/>
    </source>
</evidence>
<dbReference type="EMBL" id="JXLN01005251">
    <property type="protein sequence ID" value="KPM03487.1"/>
    <property type="molecule type" value="Genomic_DNA"/>
</dbReference>
<dbReference type="GO" id="GO:0031941">
    <property type="term" value="C:filamentous actin"/>
    <property type="evidence" value="ECO:0007669"/>
    <property type="project" value="TreeGrafter"/>
</dbReference>
<organism evidence="5 6">
    <name type="scientific">Sarcoptes scabiei</name>
    <name type="common">Itch mite</name>
    <name type="synonym">Acarus scabiei</name>
    <dbReference type="NCBI Taxonomy" id="52283"/>
    <lineage>
        <taxon>Eukaryota</taxon>
        <taxon>Metazoa</taxon>
        <taxon>Ecdysozoa</taxon>
        <taxon>Arthropoda</taxon>
        <taxon>Chelicerata</taxon>
        <taxon>Arachnida</taxon>
        <taxon>Acari</taxon>
        <taxon>Acariformes</taxon>
        <taxon>Sarcoptiformes</taxon>
        <taxon>Astigmata</taxon>
        <taxon>Psoroptidia</taxon>
        <taxon>Sarcoptoidea</taxon>
        <taxon>Sarcoptidae</taxon>
        <taxon>Sarcoptinae</taxon>
        <taxon>Sarcoptes</taxon>
    </lineage>
</organism>
<dbReference type="GO" id="GO:0001725">
    <property type="term" value="C:stress fiber"/>
    <property type="evidence" value="ECO:0007669"/>
    <property type="project" value="TreeGrafter"/>
</dbReference>
<comment type="caution">
    <text evidence="5">The sequence shown here is derived from an EMBL/GenBank/DDBJ whole genome shotgun (WGS) entry which is preliminary data.</text>
</comment>
<protein>
    <submittedName>
        <fullName evidence="5">Uncharacterized protein</fullName>
    </submittedName>
</protein>
<dbReference type="VEuPathDB" id="VectorBase:SSCA003275"/>
<keyword evidence="2" id="KW-0963">Cytoplasm</keyword>